<dbReference type="PANTHER" id="PTHR30290">
    <property type="entry name" value="PERIPLASMIC BINDING COMPONENT OF ABC TRANSPORTER"/>
    <property type="match status" value="1"/>
</dbReference>
<evidence type="ECO:0000256" key="2">
    <source>
        <dbReference type="ARBA" id="ARBA00005695"/>
    </source>
</evidence>
<dbReference type="InterPro" id="IPR000914">
    <property type="entry name" value="SBP_5_dom"/>
</dbReference>
<evidence type="ECO:0000256" key="3">
    <source>
        <dbReference type="ARBA" id="ARBA00022448"/>
    </source>
</evidence>
<comment type="subcellular location">
    <subcellularLocation>
        <location evidence="1">Periplasm</location>
    </subcellularLocation>
</comment>
<gene>
    <name evidence="7" type="ORF">DRB17_00330</name>
</gene>
<proteinExistence type="inferred from homology"/>
<dbReference type="PANTHER" id="PTHR30290:SF9">
    <property type="entry name" value="OLIGOPEPTIDE-BINDING PROTEIN APPA"/>
    <property type="match status" value="1"/>
</dbReference>
<dbReference type="GO" id="GO:0030288">
    <property type="term" value="C:outer membrane-bounded periplasmic space"/>
    <property type="evidence" value="ECO:0007669"/>
    <property type="project" value="UniProtKB-ARBA"/>
</dbReference>
<keyword evidence="8" id="KW-1185">Reference proteome</keyword>
<evidence type="ECO:0000256" key="5">
    <source>
        <dbReference type="SAM" id="SignalP"/>
    </source>
</evidence>
<feature type="chain" id="PRO_5016952581" evidence="5">
    <location>
        <begin position="23"/>
        <end position="560"/>
    </location>
</feature>
<evidence type="ECO:0000259" key="6">
    <source>
        <dbReference type="Pfam" id="PF00496"/>
    </source>
</evidence>
<dbReference type="GO" id="GO:0043190">
    <property type="term" value="C:ATP-binding cassette (ABC) transporter complex"/>
    <property type="evidence" value="ECO:0007669"/>
    <property type="project" value="InterPro"/>
</dbReference>
<dbReference type="CDD" id="cd08513">
    <property type="entry name" value="PBP2_thermophilic_Hb8_like"/>
    <property type="match status" value="1"/>
</dbReference>
<comment type="similarity">
    <text evidence="2">Belongs to the bacterial solute-binding protein 5 family.</text>
</comment>
<evidence type="ECO:0000256" key="1">
    <source>
        <dbReference type="ARBA" id="ARBA00004418"/>
    </source>
</evidence>
<name>A0A369TF35_9PROT</name>
<feature type="domain" description="Solute-binding protein family 5" evidence="6">
    <location>
        <begin position="85"/>
        <end position="454"/>
    </location>
</feature>
<dbReference type="Proteomes" id="UP000253941">
    <property type="component" value="Unassembled WGS sequence"/>
</dbReference>
<keyword evidence="3" id="KW-0813">Transport</keyword>
<organism evidence="7 8">
    <name type="scientific">Ferruginivarius sediminum</name>
    <dbReference type="NCBI Taxonomy" id="2661937"/>
    <lineage>
        <taxon>Bacteria</taxon>
        <taxon>Pseudomonadati</taxon>
        <taxon>Pseudomonadota</taxon>
        <taxon>Alphaproteobacteria</taxon>
        <taxon>Rhodospirillales</taxon>
        <taxon>Rhodospirillaceae</taxon>
        <taxon>Ferruginivarius</taxon>
    </lineage>
</organism>
<dbReference type="Gene3D" id="3.90.76.10">
    <property type="entry name" value="Dipeptide-binding Protein, Domain 1"/>
    <property type="match status" value="1"/>
</dbReference>
<dbReference type="SUPFAM" id="SSF53850">
    <property type="entry name" value="Periplasmic binding protein-like II"/>
    <property type="match status" value="1"/>
</dbReference>
<dbReference type="AlphaFoldDB" id="A0A369TF35"/>
<dbReference type="InterPro" id="IPR030678">
    <property type="entry name" value="Peptide/Ni-bd"/>
</dbReference>
<dbReference type="InterPro" id="IPR039424">
    <property type="entry name" value="SBP_5"/>
</dbReference>
<evidence type="ECO:0000313" key="8">
    <source>
        <dbReference type="Proteomes" id="UP000253941"/>
    </source>
</evidence>
<reference evidence="7 8" key="1">
    <citation type="submission" date="2018-07" db="EMBL/GenBank/DDBJ databases">
        <title>Venubactetium sediminum gen. nov., sp. nov., isolated from a marine solar saltern.</title>
        <authorList>
            <person name="Wang S."/>
        </authorList>
    </citation>
    <scope>NUCLEOTIDE SEQUENCE [LARGE SCALE GENOMIC DNA]</scope>
    <source>
        <strain evidence="7 8">WD2A32</strain>
    </source>
</reference>
<feature type="signal peptide" evidence="5">
    <location>
        <begin position="1"/>
        <end position="22"/>
    </location>
</feature>
<dbReference type="Gene3D" id="3.10.105.10">
    <property type="entry name" value="Dipeptide-binding Protein, Domain 3"/>
    <property type="match status" value="1"/>
</dbReference>
<dbReference type="GO" id="GO:0015833">
    <property type="term" value="P:peptide transport"/>
    <property type="evidence" value="ECO:0007669"/>
    <property type="project" value="TreeGrafter"/>
</dbReference>
<dbReference type="PIRSF" id="PIRSF002741">
    <property type="entry name" value="MppA"/>
    <property type="match status" value="1"/>
</dbReference>
<keyword evidence="4 5" id="KW-0732">Signal</keyword>
<comment type="caution">
    <text evidence="7">The sequence shown here is derived from an EMBL/GenBank/DDBJ whole genome shotgun (WGS) entry which is preliminary data.</text>
</comment>
<dbReference type="EMBL" id="QPMH01000001">
    <property type="protein sequence ID" value="RDD63933.1"/>
    <property type="molecule type" value="Genomic_DNA"/>
</dbReference>
<protein>
    <submittedName>
        <fullName evidence="7">Peptide ABC transporter substrate-binding protein</fullName>
    </submittedName>
</protein>
<dbReference type="Gene3D" id="3.40.190.10">
    <property type="entry name" value="Periplasmic binding protein-like II"/>
    <property type="match status" value="1"/>
</dbReference>
<dbReference type="RefSeq" id="WP_114580444.1">
    <property type="nucleotide sequence ID" value="NZ_QPMH01000001.1"/>
</dbReference>
<sequence>MPRLLATLAAALFCALATPASAERGTAGGAGTLTIGITQFPATFHPTIDAMLAKSYMLALGRRPITAYDPDWRQICMLCSKLPTIENGLAEKEELPDGSEGIAVTYSLHPDATWGDGEPVTSEDVRFTWEVGKHPKSGVAAGEIYRRIREIEIHDEHTFTVHVDRVTFDYNDFALSILPAHLEREVFEADPAQYRNRTTFDAEPTNPGLYFGPYRMVEVTQGARAVFEPNPTWYGPAPAFDRIVVRVIENTAALEANLLSGSIDMIAGELGLNIDQALALEKRHGERYEFIYQPGLVYEHIDFNLDNPILADRKVRHALAYAADRQAITEQLFQGKQQVAHSSVSPLDTVHTEDVPKYPYKPDKAAKLLDEAGWNRMKGGIRHNAKGEPLRLRLMTTAGNRTRELVQQVLQSQWRQAGIDVRIKNEPARVFFGETVTKRKYGGMAMYAWLSSPESVPRSSLHSDMIPSEENAWSGQNIPGFANERMDALIDRTERELDPEKRKKLWAEIQQLYARELPVLPLFWRAQPFVLPTWLTGLEPTGHQFPTTLWVEEWGRKAGG</sequence>
<evidence type="ECO:0000256" key="4">
    <source>
        <dbReference type="ARBA" id="ARBA00022729"/>
    </source>
</evidence>
<accession>A0A369TF35</accession>
<dbReference type="GO" id="GO:1904680">
    <property type="term" value="F:peptide transmembrane transporter activity"/>
    <property type="evidence" value="ECO:0007669"/>
    <property type="project" value="TreeGrafter"/>
</dbReference>
<evidence type="ECO:0000313" key="7">
    <source>
        <dbReference type="EMBL" id="RDD63933.1"/>
    </source>
</evidence>
<dbReference type="Pfam" id="PF00496">
    <property type="entry name" value="SBP_bac_5"/>
    <property type="match status" value="1"/>
</dbReference>